<name>A0A6C0E5K9_9ZZZZ</name>
<proteinExistence type="predicted"/>
<sequence length="130" mass="14923">MAANILQAFNDHFFEFVKDVENVFPNDEDVLVAKNSLSTIRKANPKMIIKIWSQFVVGKYKPEIEKGDIDFFINKDYSADIGDTGSSSYIMDAIDRFRSPIKQMKPDDQKKAMKYIQNLTKLADIYNSGK</sequence>
<reference evidence="1" key="1">
    <citation type="journal article" date="2020" name="Nature">
        <title>Giant virus diversity and host interactions through global metagenomics.</title>
        <authorList>
            <person name="Schulz F."/>
            <person name="Roux S."/>
            <person name="Paez-Espino D."/>
            <person name="Jungbluth S."/>
            <person name="Walsh D.A."/>
            <person name="Denef V.J."/>
            <person name="McMahon K.D."/>
            <person name="Konstantinidis K.T."/>
            <person name="Eloe-Fadrosh E.A."/>
            <person name="Kyrpides N.C."/>
            <person name="Woyke T."/>
        </authorList>
    </citation>
    <scope>NUCLEOTIDE SEQUENCE</scope>
    <source>
        <strain evidence="1">GVMAG-M-3300023179-132</strain>
    </source>
</reference>
<dbReference type="EMBL" id="MN739736">
    <property type="protein sequence ID" value="QHT24002.1"/>
    <property type="molecule type" value="Genomic_DNA"/>
</dbReference>
<accession>A0A6C0E5K9</accession>
<evidence type="ECO:0000313" key="1">
    <source>
        <dbReference type="EMBL" id="QHT24002.1"/>
    </source>
</evidence>
<dbReference type="AlphaFoldDB" id="A0A6C0E5K9"/>
<organism evidence="1">
    <name type="scientific">viral metagenome</name>
    <dbReference type="NCBI Taxonomy" id="1070528"/>
    <lineage>
        <taxon>unclassified sequences</taxon>
        <taxon>metagenomes</taxon>
        <taxon>organismal metagenomes</taxon>
    </lineage>
</organism>
<protein>
    <submittedName>
        <fullName evidence="1">Uncharacterized protein</fullName>
    </submittedName>
</protein>